<dbReference type="PROSITE" id="PS50994">
    <property type="entry name" value="INTEGRASE"/>
    <property type="match status" value="1"/>
</dbReference>
<feature type="domain" description="Integrase catalytic" evidence="2">
    <location>
        <begin position="223"/>
        <end position="452"/>
    </location>
</feature>
<accession>A0A5Q4YWK3</accession>
<organism evidence="3 4">
    <name type="scientific">Paraburkholderia dioscoreae</name>
    <dbReference type="NCBI Taxonomy" id="2604047"/>
    <lineage>
        <taxon>Bacteria</taxon>
        <taxon>Pseudomonadati</taxon>
        <taxon>Pseudomonadota</taxon>
        <taxon>Betaproteobacteria</taxon>
        <taxon>Burkholderiales</taxon>
        <taxon>Burkholderiaceae</taxon>
        <taxon>Paraburkholderia</taxon>
    </lineage>
</organism>
<dbReference type="InterPro" id="IPR001584">
    <property type="entry name" value="Integrase_cat-core"/>
</dbReference>
<evidence type="ECO:0000256" key="1">
    <source>
        <dbReference type="SAM" id="MobiDB-lite"/>
    </source>
</evidence>
<dbReference type="Proteomes" id="UP000325811">
    <property type="component" value="Chromosome II"/>
</dbReference>
<evidence type="ECO:0000313" key="4">
    <source>
        <dbReference type="Proteomes" id="UP000325811"/>
    </source>
</evidence>
<dbReference type="KEGG" id="pdio:PDMSB3_2443.1"/>
<name>A0A5Q4YWK3_9BURK</name>
<dbReference type="GO" id="GO:0015074">
    <property type="term" value="P:DNA integration"/>
    <property type="evidence" value="ECO:0007669"/>
    <property type="project" value="InterPro"/>
</dbReference>
<dbReference type="RefSeq" id="WP_165188918.1">
    <property type="nucleotide sequence ID" value="NZ_LR699554.1"/>
</dbReference>
<reference evidence="3 4" key="1">
    <citation type="submission" date="2019-08" db="EMBL/GenBank/DDBJ databases">
        <authorList>
            <person name="Herpell B J."/>
        </authorList>
    </citation>
    <scope>NUCLEOTIDE SEQUENCE [LARGE SCALE GENOMIC DNA]</scope>
    <source>
        <strain evidence="4">Msb3</strain>
    </source>
</reference>
<sequence length="661" mass="73343">MSRRRPEFQTLDLASWPTIAWTELDATGRSRVQKHIDAIERYAKDETIGSIEAVTGVNRKQLYRLLDRALSLHADGRLYGFRALVAYARVTECTRMLPVTMHGERSGAVGALSLLFECYPRLAAWLVVQIRQRRVTLKQIPSNDGIRIRLHGLRALHERFLQECRQLGLTAADYPFNTAGCAIRSLSSRVKAELLRGFGMVASAAGASHLKGLPRTDDVPALAATRPYQVVEFDGHRLDVRLKVVIRDPLGFEHEFEIERVWLLVIIDVCTRVVLGHHLALTREYSRYDVIKTIENALEPRPVRAFTIPGLACQPQDGFASQRLPELAYVSWECIRLDNAKANLAGETLAALCEFVGCVVSAGPKHSPDERPYIERFFGTIASRLSSRLPGYTGSHARDLRRALADPKRNLRLYVSLDELDELITYSIASYHGTPHSGLNGATPLEAMEFFVRGRMQLLAWLPEVRRRTLCLMQSARHCRVRGYLALGVRPHINLFGVRYTNMVLASSAELIGQSLRVYINADDLRCVRAFLADGSEIGVLDAQGAWRVMPHNLTLRREILKARSSRGSGHVPAENPIDAYVRTKVAAASRSRRAASDAARTLRLLASAPTAKTPTGPLAPDAFPETSRAEATEGTVVVADTASVEPVRPRTLGIGTGQVF</sequence>
<evidence type="ECO:0000259" key="2">
    <source>
        <dbReference type="PROSITE" id="PS50994"/>
    </source>
</evidence>
<gene>
    <name evidence="3" type="ORF">PDMSB3_2443</name>
</gene>
<evidence type="ECO:0000313" key="3">
    <source>
        <dbReference type="EMBL" id="VVD33727.1"/>
    </source>
</evidence>
<keyword evidence="4" id="KW-1185">Reference proteome</keyword>
<dbReference type="AlphaFoldDB" id="A0A5Q4YWK3"/>
<dbReference type="InterPro" id="IPR012337">
    <property type="entry name" value="RNaseH-like_sf"/>
</dbReference>
<proteinExistence type="predicted"/>
<dbReference type="EMBL" id="LR699554">
    <property type="protein sequence ID" value="VVD33727.1"/>
    <property type="molecule type" value="Genomic_DNA"/>
</dbReference>
<dbReference type="SUPFAM" id="SSF53098">
    <property type="entry name" value="Ribonuclease H-like"/>
    <property type="match status" value="1"/>
</dbReference>
<feature type="region of interest" description="Disordered" evidence="1">
    <location>
        <begin position="607"/>
        <end position="632"/>
    </location>
</feature>
<dbReference type="GO" id="GO:0003676">
    <property type="term" value="F:nucleic acid binding"/>
    <property type="evidence" value="ECO:0007669"/>
    <property type="project" value="InterPro"/>
</dbReference>
<dbReference type="Gene3D" id="3.30.420.10">
    <property type="entry name" value="Ribonuclease H-like superfamily/Ribonuclease H"/>
    <property type="match status" value="1"/>
</dbReference>
<dbReference type="InterPro" id="IPR036397">
    <property type="entry name" value="RNaseH_sf"/>
</dbReference>
<protein>
    <submittedName>
        <fullName evidence="3">Integrase-like protein</fullName>
    </submittedName>
</protein>